<feature type="region of interest" description="Disordered" evidence="9">
    <location>
        <begin position="171"/>
        <end position="479"/>
    </location>
</feature>
<evidence type="ECO:0000313" key="12">
    <source>
        <dbReference type="EMBL" id="KAJ8333340.1"/>
    </source>
</evidence>
<keyword evidence="13" id="KW-1185">Reference proteome</keyword>
<keyword evidence="6 10" id="KW-0472">Membrane</keyword>
<keyword evidence="8" id="KW-0106">Calcium</keyword>
<dbReference type="EMBL" id="JAINUF010000024">
    <property type="protein sequence ID" value="KAJ8333340.1"/>
    <property type="molecule type" value="Genomic_DNA"/>
</dbReference>
<dbReference type="AlphaFoldDB" id="A0A9Q1E720"/>
<evidence type="ECO:0000256" key="8">
    <source>
        <dbReference type="PROSITE-ProRule" id="PRU00043"/>
    </source>
</evidence>
<proteinExistence type="predicted"/>
<comment type="subcellular location">
    <subcellularLocation>
        <location evidence="1">Cell membrane</location>
        <topology evidence="1">Single-pass type I membrane protein</topology>
    </subcellularLocation>
</comment>
<dbReference type="CDD" id="cd11304">
    <property type="entry name" value="Cadherin_repeat"/>
    <property type="match status" value="1"/>
</dbReference>
<dbReference type="Pfam" id="PF08374">
    <property type="entry name" value="Protocadherin"/>
    <property type="match status" value="1"/>
</dbReference>
<evidence type="ECO:0000256" key="1">
    <source>
        <dbReference type="ARBA" id="ARBA00004251"/>
    </source>
</evidence>
<evidence type="ECO:0000256" key="4">
    <source>
        <dbReference type="ARBA" id="ARBA00022729"/>
    </source>
</evidence>
<dbReference type="GO" id="GO:0005509">
    <property type="term" value="F:calcium ion binding"/>
    <property type="evidence" value="ECO:0007669"/>
    <property type="project" value="UniProtKB-UniRule"/>
</dbReference>
<dbReference type="GO" id="GO:0005886">
    <property type="term" value="C:plasma membrane"/>
    <property type="evidence" value="ECO:0007669"/>
    <property type="project" value="UniProtKB-SubCell"/>
</dbReference>
<feature type="compositionally biased region" description="Polar residues" evidence="9">
    <location>
        <begin position="316"/>
        <end position="325"/>
    </location>
</feature>
<evidence type="ECO:0000256" key="7">
    <source>
        <dbReference type="ARBA" id="ARBA00023180"/>
    </source>
</evidence>
<reference evidence="12" key="1">
    <citation type="journal article" date="2023" name="Science">
        <title>Genome structures resolve the early diversification of teleost fishes.</title>
        <authorList>
            <person name="Parey E."/>
            <person name="Louis A."/>
            <person name="Montfort J."/>
            <person name="Bouchez O."/>
            <person name="Roques C."/>
            <person name="Iampietro C."/>
            <person name="Lluch J."/>
            <person name="Castinel A."/>
            <person name="Donnadieu C."/>
            <person name="Desvignes T."/>
            <person name="Floi Bucao C."/>
            <person name="Jouanno E."/>
            <person name="Wen M."/>
            <person name="Mejri S."/>
            <person name="Dirks R."/>
            <person name="Jansen H."/>
            <person name="Henkel C."/>
            <person name="Chen W.J."/>
            <person name="Zahm M."/>
            <person name="Cabau C."/>
            <person name="Klopp C."/>
            <person name="Thompson A.W."/>
            <person name="Robinson-Rechavi M."/>
            <person name="Braasch I."/>
            <person name="Lecointre G."/>
            <person name="Bobe J."/>
            <person name="Postlethwait J.H."/>
            <person name="Berthelot C."/>
            <person name="Roest Crollius H."/>
            <person name="Guiguen Y."/>
        </authorList>
    </citation>
    <scope>NUCLEOTIDE SEQUENCE</scope>
    <source>
        <strain evidence="12">WJC10195</strain>
    </source>
</reference>
<organism evidence="12 13">
    <name type="scientific">Synaphobranchus kaupii</name>
    <name type="common">Kaup's arrowtooth eel</name>
    <dbReference type="NCBI Taxonomy" id="118154"/>
    <lineage>
        <taxon>Eukaryota</taxon>
        <taxon>Metazoa</taxon>
        <taxon>Chordata</taxon>
        <taxon>Craniata</taxon>
        <taxon>Vertebrata</taxon>
        <taxon>Euteleostomi</taxon>
        <taxon>Actinopterygii</taxon>
        <taxon>Neopterygii</taxon>
        <taxon>Teleostei</taxon>
        <taxon>Anguilliformes</taxon>
        <taxon>Synaphobranchidae</taxon>
        <taxon>Synaphobranchus</taxon>
    </lineage>
</organism>
<feature type="transmembrane region" description="Helical" evidence="10">
    <location>
        <begin position="143"/>
        <end position="164"/>
    </location>
</feature>
<feature type="compositionally biased region" description="Low complexity" evidence="9">
    <location>
        <begin position="289"/>
        <end position="298"/>
    </location>
</feature>
<dbReference type="Gene3D" id="2.60.40.60">
    <property type="entry name" value="Cadherins"/>
    <property type="match status" value="1"/>
</dbReference>
<dbReference type="Proteomes" id="UP001152622">
    <property type="component" value="Chromosome 24"/>
</dbReference>
<sequence>MRPTSPSPQTPSYKCLSPLTRPDSHVHQVEAEDMDIGPNAELAYTITGGNPHGLFRISPTDGEITLAKEITPGHKGLHRLVVMVSDKGKPQKQTTALVHIYVNETIGNITLLESLVGHSLYTPLDTDIAGEPDQSLASQHSNVLYGSLAGITGVIFIIIVVVVVRHHLQQEGKSGYQAGKKESKDPYTPKQAPKHKRGRKGKKGGANKQATPLEEDEEEVSVSPRIHLPLNYPPSSPDLGRHYRSNSPLPSIQLQPQSPCTSASTKHQAVQDLPATNTFVGTGDENSISSDQYSDQSYKPNPLKYGSRQLPHRRVTFSTANQTPDLQDPAHSLYDSGLEESETPSSKSSSGPRIGPLAVPEEHYERTTPDGSIGEIQHPESDVRSLPDVTMTGNCTPECTELGHSDSCWMPGQSSPTRKTKSAPKLSTFVPYQERRGSEQLANGRPESEEEQCTGPLASHSAFSKDTPPHHTSKREIYL</sequence>
<keyword evidence="2" id="KW-1003">Cell membrane</keyword>
<gene>
    <name evidence="12" type="ORF">SKAU_G00422360</name>
</gene>
<dbReference type="GO" id="GO:0007156">
    <property type="term" value="P:homophilic cell adhesion via plasma membrane adhesion molecules"/>
    <property type="evidence" value="ECO:0007669"/>
    <property type="project" value="InterPro"/>
</dbReference>
<evidence type="ECO:0000256" key="2">
    <source>
        <dbReference type="ARBA" id="ARBA00022475"/>
    </source>
</evidence>
<dbReference type="InterPro" id="IPR050174">
    <property type="entry name" value="Protocadherin/Cadherin-CA"/>
</dbReference>
<dbReference type="InterPro" id="IPR015919">
    <property type="entry name" value="Cadherin-like_sf"/>
</dbReference>
<dbReference type="FunFam" id="2.60.40.60:FF:000016">
    <property type="entry name" value="Protocadherin 9"/>
    <property type="match status" value="1"/>
</dbReference>
<evidence type="ECO:0000313" key="13">
    <source>
        <dbReference type="Proteomes" id="UP001152622"/>
    </source>
</evidence>
<dbReference type="SMART" id="SM00112">
    <property type="entry name" value="CA"/>
    <property type="match status" value="1"/>
</dbReference>
<dbReference type="OrthoDB" id="6252479at2759"/>
<dbReference type="SUPFAM" id="SSF49313">
    <property type="entry name" value="Cadherin-like"/>
    <property type="match status" value="1"/>
</dbReference>
<evidence type="ECO:0000256" key="10">
    <source>
        <dbReference type="SAM" id="Phobius"/>
    </source>
</evidence>
<dbReference type="PROSITE" id="PS50268">
    <property type="entry name" value="CADHERIN_2"/>
    <property type="match status" value="1"/>
</dbReference>
<evidence type="ECO:0000256" key="6">
    <source>
        <dbReference type="ARBA" id="ARBA00023136"/>
    </source>
</evidence>
<keyword evidence="3 10" id="KW-0812">Transmembrane</keyword>
<dbReference type="PANTHER" id="PTHR24028">
    <property type="entry name" value="CADHERIN-87A"/>
    <property type="match status" value="1"/>
</dbReference>
<evidence type="ECO:0000256" key="9">
    <source>
        <dbReference type="SAM" id="MobiDB-lite"/>
    </source>
</evidence>
<feature type="compositionally biased region" description="Low complexity" evidence="9">
    <location>
        <begin position="245"/>
        <end position="259"/>
    </location>
</feature>
<dbReference type="Pfam" id="PF00028">
    <property type="entry name" value="Cadherin"/>
    <property type="match status" value="1"/>
</dbReference>
<keyword evidence="4" id="KW-0732">Signal</keyword>
<evidence type="ECO:0000259" key="11">
    <source>
        <dbReference type="PROSITE" id="PS50268"/>
    </source>
</evidence>
<feature type="compositionally biased region" description="Basic residues" evidence="9">
    <location>
        <begin position="192"/>
        <end position="205"/>
    </location>
</feature>
<name>A0A9Q1E720_SYNKA</name>
<protein>
    <recommendedName>
        <fullName evidence="11">Cadherin domain-containing protein</fullName>
    </recommendedName>
</protein>
<evidence type="ECO:0000256" key="5">
    <source>
        <dbReference type="ARBA" id="ARBA00022989"/>
    </source>
</evidence>
<keyword evidence="5 10" id="KW-1133">Transmembrane helix</keyword>
<comment type="caution">
    <text evidence="12">The sequence shown here is derived from an EMBL/GenBank/DDBJ whole genome shotgun (WGS) entry which is preliminary data.</text>
</comment>
<feature type="region of interest" description="Disordered" evidence="9">
    <location>
        <begin position="1"/>
        <end position="21"/>
    </location>
</feature>
<dbReference type="InterPro" id="IPR002126">
    <property type="entry name" value="Cadherin-like_dom"/>
</dbReference>
<dbReference type="InterPro" id="IPR013585">
    <property type="entry name" value="Protocadherin"/>
</dbReference>
<keyword evidence="7" id="KW-0325">Glycoprotein</keyword>
<dbReference type="PANTHER" id="PTHR24028:SF247">
    <property type="entry name" value="PROTOCADHERIN-1"/>
    <property type="match status" value="1"/>
</dbReference>
<feature type="domain" description="Cadherin" evidence="11">
    <location>
        <begin position="26"/>
        <end position="125"/>
    </location>
</feature>
<feature type="compositionally biased region" description="Polar residues" evidence="9">
    <location>
        <begin position="260"/>
        <end position="288"/>
    </location>
</feature>
<evidence type="ECO:0000256" key="3">
    <source>
        <dbReference type="ARBA" id="ARBA00022692"/>
    </source>
</evidence>
<accession>A0A9Q1E720</accession>